<accession>A0A6A2XR07</accession>
<proteinExistence type="predicted"/>
<dbReference type="Proteomes" id="UP000436088">
    <property type="component" value="Unassembled WGS sequence"/>
</dbReference>
<gene>
    <name evidence="1" type="ORF">F3Y22_tig00116970pilonHSYRG00314</name>
</gene>
<dbReference type="AlphaFoldDB" id="A0A6A2XR07"/>
<evidence type="ECO:0000313" key="1">
    <source>
        <dbReference type="EMBL" id="KAE8658787.1"/>
    </source>
</evidence>
<comment type="caution">
    <text evidence="1">The sequence shown here is derived from an EMBL/GenBank/DDBJ whole genome shotgun (WGS) entry which is preliminary data.</text>
</comment>
<keyword evidence="2" id="KW-1185">Reference proteome</keyword>
<reference evidence="1" key="1">
    <citation type="submission" date="2019-09" db="EMBL/GenBank/DDBJ databases">
        <title>Draft genome information of white flower Hibiscus syriacus.</title>
        <authorList>
            <person name="Kim Y.-M."/>
        </authorList>
    </citation>
    <scope>NUCLEOTIDE SEQUENCE [LARGE SCALE GENOMIC DNA]</scope>
    <source>
        <strain evidence="1">YM2019G1</strain>
    </source>
</reference>
<dbReference type="EMBL" id="VEPZ02001743">
    <property type="protein sequence ID" value="KAE8658787.1"/>
    <property type="molecule type" value="Genomic_DNA"/>
</dbReference>
<name>A0A6A2XR07_HIBSY</name>
<evidence type="ECO:0000313" key="2">
    <source>
        <dbReference type="Proteomes" id="UP000436088"/>
    </source>
</evidence>
<sequence>MTKMCIDKGIPQQTMEATCDCHHNPVQYRLHHHTGRLHSDASRHGRGYFVELGNRGPGSKTDTAKTFTPGAFLQSNTWIPNTGVPCTPD</sequence>
<protein>
    <submittedName>
        <fullName evidence="1">Uncharacterized protein</fullName>
    </submittedName>
</protein>
<organism evidence="1 2">
    <name type="scientific">Hibiscus syriacus</name>
    <name type="common">Rose of Sharon</name>
    <dbReference type="NCBI Taxonomy" id="106335"/>
    <lineage>
        <taxon>Eukaryota</taxon>
        <taxon>Viridiplantae</taxon>
        <taxon>Streptophyta</taxon>
        <taxon>Embryophyta</taxon>
        <taxon>Tracheophyta</taxon>
        <taxon>Spermatophyta</taxon>
        <taxon>Magnoliopsida</taxon>
        <taxon>eudicotyledons</taxon>
        <taxon>Gunneridae</taxon>
        <taxon>Pentapetalae</taxon>
        <taxon>rosids</taxon>
        <taxon>malvids</taxon>
        <taxon>Malvales</taxon>
        <taxon>Malvaceae</taxon>
        <taxon>Malvoideae</taxon>
        <taxon>Hibiscus</taxon>
    </lineage>
</organism>